<keyword evidence="2" id="KW-0813">Transport</keyword>
<dbReference type="EMBL" id="CP000885">
    <property type="protein sequence ID" value="ABX41783.1"/>
    <property type="molecule type" value="Genomic_DNA"/>
</dbReference>
<dbReference type="STRING" id="357809.Cphy_1408"/>
<organism evidence="3 4">
    <name type="scientific">Lachnoclostridium phytofermentans (strain ATCC 700394 / DSM 18823 / ISDg)</name>
    <name type="common">Clostridium phytofermentans</name>
    <dbReference type="NCBI Taxonomy" id="357809"/>
    <lineage>
        <taxon>Bacteria</taxon>
        <taxon>Bacillati</taxon>
        <taxon>Bacillota</taxon>
        <taxon>Clostridia</taxon>
        <taxon>Lachnospirales</taxon>
        <taxon>Lachnospiraceae</taxon>
    </lineage>
</organism>
<dbReference type="OrthoDB" id="9775135at2"/>
<sequence length="113" mass="13040">MLLILEDRTVLFSTHVVEDLSATCFQLCVLNKGKIKYKGTLENMLQKAEGHVYQCKLNSENEMRAIKEKYFVTGSVYEEGKIHIRFLSEEIPEIPSCIKVSATLEDAYIYMNR</sequence>
<proteinExistence type="inferred from homology"/>
<evidence type="ECO:0000313" key="4">
    <source>
        <dbReference type="Proteomes" id="UP000000370"/>
    </source>
</evidence>
<dbReference type="InterPro" id="IPR027417">
    <property type="entry name" value="P-loop_NTPase"/>
</dbReference>
<keyword evidence="3" id="KW-0067">ATP-binding</keyword>
<evidence type="ECO:0000256" key="1">
    <source>
        <dbReference type="ARBA" id="ARBA00005417"/>
    </source>
</evidence>
<dbReference type="PANTHER" id="PTHR43335:SF2">
    <property type="entry name" value="ABC TRANSPORTER, ATP-BINDING PROTEIN"/>
    <property type="match status" value="1"/>
</dbReference>
<dbReference type="Gene3D" id="3.40.50.300">
    <property type="entry name" value="P-loop containing nucleotide triphosphate hydrolases"/>
    <property type="match status" value="1"/>
</dbReference>
<dbReference type="KEGG" id="cpy:Cphy_1408"/>
<evidence type="ECO:0000256" key="2">
    <source>
        <dbReference type="ARBA" id="ARBA00022448"/>
    </source>
</evidence>
<dbReference type="AlphaFoldDB" id="A9KPC1"/>
<dbReference type="HOGENOM" id="CLU_136225_0_0_9"/>
<dbReference type="GO" id="GO:0005524">
    <property type="term" value="F:ATP binding"/>
    <property type="evidence" value="ECO:0007669"/>
    <property type="project" value="UniProtKB-KW"/>
</dbReference>
<gene>
    <name evidence="3" type="ordered locus">Cphy_1408</name>
</gene>
<dbReference type="SUPFAM" id="SSF52540">
    <property type="entry name" value="P-loop containing nucleoside triphosphate hydrolases"/>
    <property type="match status" value="1"/>
</dbReference>
<dbReference type="PANTHER" id="PTHR43335">
    <property type="entry name" value="ABC TRANSPORTER, ATP-BINDING PROTEIN"/>
    <property type="match status" value="1"/>
</dbReference>
<comment type="similarity">
    <text evidence="1">Belongs to the ABC transporter superfamily.</text>
</comment>
<dbReference type="RefSeq" id="WP_012199437.1">
    <property type="nucleotide sequence ID" value="NC_010001.1"/>
</dbReference>
<evidence type="ECO:0000313" key="3">
    <source>
        <dbReference type="EMBL" id="ABX41783.1"/>
    </source>
</evidence>
<protein>
    <submittedName>
        <fullName evidence="3">ABC transporter (ATP-binding protein)</fullName>
    </submittedName>
</protein>
<dbReference type="Proteomes" id="UP000000370">
    <property type="component" value="Chromosome"/>
</dbReference>
<keyword evidence="4" id="KW-1185">Reference proteome</keyword>
<dbReference type="eggNOG" id="COG1131">
    <property type="taxonomic scope" value="Bacteria"/>
</dbReference>
<keyword evidence="3" id="KW-0547">Nucleotide-binding</keyword>
<accession>A9KPC1</accession>
<reference evidence="4" key="1">
    <citation type="submission" date="2007-11" db="EMBL/GenBank/DDBJ databases">
        <title>Complete genome sequence of Clostridium phytofermentans ISDg.</title>
        <authorList>
            <person name="Leschine S.B."/>
            <person name="Warnick T.A."/>
            <person name="Blanchard J.L."/>
            <person name="Schnell D.J."/>
            <person name="Petit E.L."/>
            <person name="LaTouf W.G."/>
            <person name="Copeland A."/>
            <person name="Lucas S."/>
            <person name="Lapidus A."/>
            <person name="Barry K."/>
            <person name="Glavina del Rio T."/>
            <person name="Dalin E."/>
            <person name="Tice H."/>
            <person name="Pitluck S."/>
            <person name="Kiss H."/>
            <person name="Brettin T."/>
            <person name="Bruce D."/>
            <person name="Detter J.C."/>
            <person name="Han C."/>
            <person name="Kuske C."/>
            <person name="Schmutz J."/>
            <person name="Larimer F."/>
            <person name="Land M."/>
            <person name="Hauser L."/>
            <person name="Kyrpides N."/>
            <person name="Kim E.A."/>
            <person name="Richardson P."/>
        </authorList>
    </citation>
    <scope>NUCLEOTIDE SEQUENCE [LARGE SCALE GENOMIC DNA]</scope>
    <source>
        <strain evidence="4">ATCC 700394 / DSM 18823 / ISDg</strain>
    </source>
</reference>
<name>A9KPC1_LACP7</name>